<keyword evidence="7" id="KW-0143">Chaperone</keyword>
<dbReference type="GO" id="GO:0044183">
    <property type="term" value="F:protein folding chaperone"/>
    <property type="evidence" value="ECO:0007669"/>
    <property type="project" value="TreeGrafter"/>
</dbReference>
<evidence type="ECO:0000256" key="3">
    <source>
        <dbReference type="ARBA" id="ARBA00005464"/>
    </source>
</evidence>
<dbReference type="Proteomes" id="UP000179233">
    <property type="component" value="Unassembled WGS sequence"/>
</dbReference>
<evidence type="ECO:0000256" key="9">
    <source>
        <dbReference type="ARBA" id="ARBA00029986"/>
    </source>
</evidence>
<dbReference type="Gene3D" id="3.30.70.1050">
    <property type="entry name" value="Trigger factor ribosome-binding domain"/>
    <property type="match status" value="1"/>
</dbReference>
<evidence type="ECO:0000256" key="6">
    <source>
        <dbReference type="ARBA" id="ARBA00023110"/>
    </source>
</evidence>
<dbReference type="GO" id="GO:0051083">
    <property type="term" value="P:'de novo' cotranslational protein folding"/>
    <property type="evidence" value="ECO:0007669"/>
    <property type="project" value="TreeGrafter"/>
</dbReference>
<dbReference type="AlphaFoldDB" id="A0A1G1VSG8"/>
<dbReference type="SUPFAM" id="SSF109998">
    <property type="entry name" value="Triger factor/SurA peptide-binding domain-like"/>
    <property type="match status" value="1"/>
</dbReference>
<feature type="region of interest" description="Disordered" evidence="10">
    <location>
        <begin position="140"/>
        <end position="164"/>
    </location>
</feature>
<dbReference type="Pfam" id="PF05697">
    <property type="entry name" value="Trigger_N"/>
    <property type="match status" value="1"/>
</dbReference>
<comment type="catalytic activity">
    <reaction evidence="1">
        <text>[protein]-peptidylproline (omega=180) = [protein]-peptidylproline (omega=0)</text>
        <dbReference type="Rhea" id="RHEA:16237"/>
        <dbReference type="Rhea" id="RHEA-COMP:10747"/>
        <dbReference type="Rhea" id="RHEA-COMP:10748"/>
        <dbReference type="ChEBI" id="CHEBI:83833"/>
        <dbReference type="ChEBI" id="CHEBI:83834"/>
        <dbReference type="EC" id="5.2.1.8"/>
    </reaction>
</comment>
<dbReference type="PANTHER" id="PTHR30560:SF3">
    <property type="entry name" value="TRIGGER FACTOR-LIKE PROTEIN TIG, CHLOROPLASTIC"/>
    <property type="match status" value="1"/>
</dbReference>
<comment type="subcellular location">
    <subcellularLocation>
        <location evidence="2">Cytoplasm</location>
    </subcellularLocation>
</comment>
<evidence type="ECO:0000256" key="2">
    <source>
        <dbReference type="ARBA" id="ARBA00004496"/>
    </source>
</evidence>
<dbReference type="PANTHER" id="PTHR30560">
    <property type="entry name" value="TRIGGER FACTOR CHAPERONE AND PEPTIDYL-PROLYL CIS/TRANS ISOMERASE"/>
    <property type="match status" value="1"/>
</dbReference>
<accession>A0A1G1VSG8</accession>
<evidence type="ECO:0000313" key="14">
    <source>
        <dbReference type="Proteomes" id="UP000179233"/>
    </source>
</evidence>
<keyword evidence="6" id="KW-0697">Rotamase</keyword>
<feature type="compositionally biased region" description="Polar residues" evidence="10">
    <location>
        <begin position="149"/>
        <end position="163"/>
    </location>
</feature>
<comment type="similarity">
    <text evidence="3">Belongs to the FKBP-type PPIase family. Tig subfamily.</text>
</comment>
<dbReference type="InterPro" id="IPR036611">
    <property type="entry name" value="Trigger_fac_ribosome-bd_sf"/>
</dbReference>
<dbReference type="InterPro" id="IPR027304">
    <property type="entry name" value="Trigger_fact/SurA_dom_sf"/>
</dbReference>
<dbReference type="EMBL" id="MHCJ01000003">
    <property type="protein sequence ID" value="OGY18351.1"/>
    <property type="molecule type" value="Genomic_DNA"/>
</dbReference>
<dbReference type="GO" id="GO:0003755">
    <property type="term" value="F:peptidyl-prolyl cis-trans isomerase activity"/>
    <property type="evidence" value="ECO:0007669"/>
    <property type="project" value="UniProtKB-KW"/>
</dbReference>
<name>A0A1G1VSG8_9BACT</name>
<evidence type="ECO:0000256" key="7">
    <source>
        <dbReference type="ARBA" id="ARBA00023186"/>
    </source>
</evidence>
<dbReference type="InterPro" id="IPR005215">
    <property type="entry name" value="Trig_fac"/>
</dbReference>
<dbReference type="Gene3D" id="1.10.3120.10">
    <property type="entry name" value="Trigger factor, C-terminal domain"/>
    <property type="match status" value="1"/>
</dbReference>
<evidence type="ECO:0000256" key="4">
    <source>
        <dbReference type="ARBA" id="ARBA00013194"/>
    </source>
</evidence>
<dbReference type="GO" id="GO:0043335">
    <property type="term" value="P:protein unfolding"/>
    <property type="evidence" value="ECO:0007669"/>
    <property type="project" value="TreeGrafter"/>
</dbReference>
<dbReference type="InterPro" id="IPR008880">
    <property type="entry name" value="Trigger_fac_C"/>
</dbReference>
<feature type="domain" description="Trigger factor ribosome-binding bacterial" evidence="11">
    <location>
        <begin position="8"/>
        <end position="127"/>
    </location>
</feature>
<dbReference type="GO" id="GO:0015031">
    <property type="term" value="P:protein transport"/>
    <property type="evidence" value="ECO:0007669"/>
    <property type="project" value="InterPro"/>
</dbReference>
<organism evidence="13 14">
    <name type="scientific">Candidatus Chisholmbacteria bacterium RIFCSPHIGHO2_01_FULL_52_32</name>
    <dbReference type="NCBI Taxonomy" id="1797591"/>
    <lineage>
        <taxon>Bacteria</taxon>
        <taxon>Candidatus Chisholmiibacteriota</taxon>
    </lineage>
</organism>
<dbReference type="Pfam" id="PF05698">
    <property type="entry name" value="Trigger_C"/>
    <property type="match status" value="1"/>
</dbReference>
<dbReference type="InterPro" id="IPR008881">
    <property type="entry name" value="Trigger_fac_ribosome-bd_bac"/>
</dbReference>
<dbReference type="InterPro" id="IPR037041">
    <property type="entry name" value="Trigger_fac_C_sf"/>
</dbReference>
<comment type="caution">
    <text evidence="13">The sequence shown here is derived from an EMBL/GenBank/DDBJ whole genome shotgun (WGS) entry which is preliminary data.</text>
</comment>
<evidence type="ECO:0000259" key="12">
    <source>
        <dbReference type="Pfam" id="PF05698"/>
    </source>
</evidence>
<dbReference type="GO" id="GO:0005737">
    <property type="term" value="C:cytoplasm"/>
    <property type="evidence" value="ECO:0007669"/>
    <property type="project" value="UniProtKB-SubCell"/>
</dbReference>
<dbReference type="GO" id="GO:0043022">
    <property type="term" value="F:ribosome binding"/>
    <property type="evidence" value="ECO:0007669"/>
    <property type="project" value="TreeGrafter"/>
</dbReference>
<keyword evidence="8" id="KW-0413">Isomerase</keyword>
<protein>
    <recommendedName>
        <fullName evidence="5">Trigger factor</fullName>
        <ecNumber evidence="4">5.2.1.8</ecNumber>
    </recommendedName>
    <alternativeName>
        <fullName evidence="9">PPIase</fullName>
    </alternativeName>
</protein>
<evidence type="ECO:0000313" key="13">
    <source>
        <dbReference type="EMBL" id="OGY18351.1"/>
    </source>
</evidence>
<sequence length="299" mass="33484">MPTDATEINKKPDGTAVFELVIPKDTVASEYEKVLTDATKNTEVSGFRKGKAPTNLVEEKVGKQQLYTTVLKRVLPEAYLKEVNRLNLKPIASPKIEPQKIEEGQDWTLTVTLAEKPPFTLGNYRKVVSGALATAKIWVPGKDQPSPEQPGSTQPKNAPSQPSTDEKLAKIFQALLSAISIPVPEILIEDELNHSLTHLIEQLQRLDLSLDQYLTSLGKTSDQLRTEYRTRAEEEIKLELILNEIAIDLQITITKEEIDELIKAVGDEKLRERLSTEDQRRTIGASLKKRKVVDALLKM</sequence>
<feature type="domain" description="Trigger factor C-terminal" evidence="12">
    <location>
        <begin position="163"/>
        <end position="297"/>
    </location>
</feature>
<evidence type="ECO:0000256" key="8">
    <source>
        <dbReference type="ARBA" id="ARBA00023235"/>
    </source>
</evidence>
<gene>
    <name evidence="13" type="ORF">A2786_02435</name>
</gene>
<evidence type="ECO:0000256" key="1">
    <source>
        <dbReference type="ARBA" id="ARBA00000971"/>
    </source>
</evidence>
<dbReference type="SUPFAM" id="SSF102735">
    <property type="entry name" value="Trigger factor ribosome-binding domain"/>
    <property type="match status" value="1"/>
</dbReference>
<evidence type="ECO:0000256" key="5">
    <source>
        <dbReference type="ARBA" id="ARBA00016902"/>
    </source>
</evidence>
<reference evidence="13 14" key="1">
    <citation type="journal article" date="2016" name="Nat. Commun.">
        <title>Thousands of microbial genomes shed light on interconnected biogeochemical processes in an aquifer system.</title>
        <authorList>
            <person name="Anantharaman K."/>
            <person name="Brown C.T."/>
            <person name="Hug L.A."/>
            <person name="Sharon I."/>
            <person name="Castelle C.J."/>
            <person name="Probst A.J."/>
            <person name="Thomas B.C."/>
            <person name="Singh A."/>
            <person name="Wilkins M.J."/>
            <person name="Karaoz U."/>
            <person name="Brodie E.L."/>
            <person name="Williams K.H."/>
            <person name="Hubbard S.S."/>
            <person name="Banfield J.F."/>
        </authorList>
    </citation>
    <scope>NUCLEOTIDE SEQUENCE [LARGE SCALE GENOMIC DNA]</scope>
</reference>
<dbReference type="EC" id="5.2.1.8" evidence="4"/>
<evidence type="ECO:0000256" key="10">
    <source>
        <dbReference type="SAM" id="MobiDB-lite"/>
    </source>
</evidence>
<proteinExistence type="inferred from homology"/>
<evidence type="ECO:0000259" key="11">
    <source>
        <dbReference type="Pfam" id="PF05697"/>
    </source>
</evidence>